<dbReference type="InterPro" id="IPR010131">
    <property type="entry name" value="MdtP/NodT-like"/>
</dbReference>
<dbReference type="OrthoDB" id="9791261at2"/>
<organism evidence="3 4">
    <name type="scientific">Sulfuritalea hydrogenivorans sk43H</name>
    <dbReference type="NCBI Taxonomy" id="1223802"/>
    <lineage>
        <taxon>Bacteria</taxon>
        <taxon>Pseudomonadati</taxon>
        <taxon>Pseudomonadota</taxon>
        <taxon>Betaproteobacteria</taxon>
        <taxon>Nitrosomonadales</taxon>
        <taxon>Sterolibacteriaceae</taxon>
        <taxon>Sulfuritalea</taxon>
    </lineage>
</organism>
<dbReference type="AlphaFoldDB" id="W0SBZ2"/>
<dbReference type="RefSeq" id="WP_041096990.1">
    <property type="nucleotide sequence ID" value="NZ_AP012547.1"/>
</dbReference>
<dbReference type="Pfam" id="PF02321">
    <property type="entry name" value="OEP"/>
    <property type="match status" value="2"/>
</dbReference>
<dbReference type="HOGENOM" id="CLU_012817_15_0_4"/>
<feature type="signal peptide" evidence="2">
    <location>
        <begin position="1"/>
        <end position="20"/>
    </location>
</feature>
<keyword evidence="2" id="KW-0732">Signal</keyword>
<dbReference type="Proteomes" id="UP000031637">
    <property type="component" value="Chromosome"/>
</dbReference>
<dbReference type="Gene3D" id="1.20.1600.10">
    <property type="entry name" value="Outer membrane efflux proteins (OEP)"/>
    <property type="match status" value="1"/>
</dbReference>
<dbReference type="EMBL" id="AP012547">
    <property type="protein sequence ID" value="BAO28427.1"/>
    <property type="molecule type" value="Genomic_DNA"/>
</dbReference>
<comment type="similarity">
    <text evidence="1">Belongs to the outer membrane factor (OMF) (TC 1.B.17) family.</text>
</comment>
<evidence type="ECO:0000313" key="3">
    <source>
        <dbReference type="EMBL" id="BAO28427.1"/>
    </source>
</evidence>
<sequence>MRPAPILLAMLLLAGGYARAAEPEQVIGGSVESLLEFARSRHPEFAALRAEAEAATARVEPAGALPDPMLRTELRNVTNEGNDAASANLLPPRIGSARYAISQNLPWFGKRDLRREVAGAGADEAKAKARAGWLELATRIKLNYAQHHVHLSSIRYAQENLDLMRRVAETARTRYASGFGSQQDALRAQSEIIAMETDLVMLEGESAQAAARIRALLGRPGNVRLRPPEKLRPLPPVSQLDMVALEARLKANNPQLAADDARITGAEKGRELVARNRYPDVNLGISPTQTRNRVSEWELMFEINIPLQQGSRRAQEREAELNLEAARLRRQGNLNQSLAELSESLAGLDVARRLESLVTTGLLPQAELNLNAALAAYENGRVDFAAVLDAHRQLRRARNELVKARGDQQMRLAEIEKMVGEEL</sequence>
<evidence type="ECO:0000256" key="1">
    <source>
        <dbReference type="ARBA" id="ARBA00007613"/>
    </source>
</evidence>
<dbReference type="GO" id="GO:0015562">
    <property type="term" value="F:efflux transmembrane transporter activity"/>
    <property type="evidence" value="ECO:0007669"/>
    <property type="project" value="InterPro"/>
</dbReference>
<dbReference type="PANTHER" id="PTHR30203">
    <property type="entry name" value="OUTER MEMBRANE CATION EFFLUX PROTEIN"/>
    <property type="match status" value="1"/>
</dbReference>
<dbReference type="KEGG" id="shd:SUTH_00613"/>
<evidence type="ECO:0000313" key="4">
    <source>
        <dbReference type="Proteomes" id="UP000031637"/>
    </source>
</evidence>
<dbReference type="PANTHER" id="PTHR30203:SF24">
    <property type="entry name" value="BLR4935 PROTEIN"/>
    <property type="match status" value="1"/>
</dbReference>
<reference evidence="3 4" key="1">
    <citation type="journal article" date="2014" name="Syst. Appl. Microbiol.">
        <title>Complete genomes of freshwater sulfur oxidizers Sulfuricella denitrificans skB26 and Sulfuritalea hydrogenivorans sk43H: genetic insights into the sulfur oxidation pathway of betaproteobacteria.</title>
        <authorList>
            <person name="Watanabe T."/>
            <person name="Kojima H."/>
            <person name="Fukui M."/>
        </authorList>
    </citation>
    <scope>NUCLEOTIDE SEQUENCE [LARGE SCALE GENOMIC DNA]</scope>
    <source>
        <strain evidence="3">DSM22779</strain>
    </source>
</reference>
<accession>W0SBZ2</accession>
<proteinExistence type="inferred from homology"/>
<feature type="chain" id="PRO_5004794861" description="Outer membrane efflux protein" evidence="2">
    <location>
        <begin position="21"/>
        <end position="423"/>
    </location>
</feature>
<evidence type="ECO:0008006" key="5">
    <source>
        <dbReference type="Google" id="ProtNLM"/>
    </source>
</evidence>
<dbReference type="InterPro" id="IPR003423">
    <property type="entry name" value="OMP_efflux"/>
</dbReference>
<dbReference type="STRING" id="1223802.SUTH_00613"/>
<dbReference type="SUPFAM" id="SSF56954">
    <property type="entry name" value="Outer membrane efflux proteins (OEP)"/>
    <property type="match status" value="1"/>
</dbReference>
<evidence type="ECO:0000256" key="2">
    <source>
        <dbReference type="SAM" id="SignalP"/>
    </source>
</evidence>
<protein>
    <recommendedName>
        <fullName evidence="5">Outer membrane efflux protein</fullName>
    </recommendedName>
</protein>
<gene>
    <name evidence="3" type="ORF">SUTH_00613</name>
</gene>
<keyword evidence="4" id="KW-1185">Reference proteome</keyword>
<name>W0SBZ2_9PROT</name>